<dbReference type="PANTHER" id="PTHR37304">
    <property type="entry name" value="MEMBRANE PROTEIN-RELATED"/>
    <property type="match status" value="1"/>
</dbReference>
<name>A0A9W3TET4_BACTU</name>
<dbReference type="Pfam" id="PF04070">
    <property type="entry name" value="DUF378"/>
    <property type="match status" value="1"/>
</dbReference>
<proteinExistence type="predicted"/>
<dbReference type="EMBL" id="CP020002">
    <property type="protein sequence ID" value="AQY39125.1"/>
    <property type="molecule type" value="Genomic_DNA"/>
</dbReference>
<protein>
    <submittedName>
        <fullName evidence="1">DUF378 domain-containing protein</fullName>
    </submittedName>
</protein>
<dbReference type="RefSeq" id="WP_079245557.1">
    <property type="nucleotide sequence ID" value="NZ_JARSYF010000029.1"/>
</dbReference>
<sequence length="112" mass="12758">MRTVQRIALALVIIGAINWGLIGFFKFDLVAAIFWGQDSFLSRVVFGLVGLSGLMCISLLLQPMRDVNQEFNYEKSKEVNYGTEFGEETDIVNLRENSRDVYKSKKDNSKNE</sequence>
<evidence type="ECO:0000313" key="1">
    <source>
        <dbReference type="EMBL" id="AQY39125.1"/>
    </source>
</evidence>
<gene>
    <name evidence="1" type="ORF">B4918_14630</name>
</gene>
<dbReference type="PANTHER" id="PTHR37304:SF1">
    <property type="entry name" value="MEMBRANE PROTEIN"/>
    <property type="match status" value="1"/>
</dbReference>
<dbReference type="Proteomes" id="UP000191057">
    <property type="component" value="Chromosome"/>
</dbReference>
<evidence type="ECO:0000313" key="2">
    <source>
        <dbReference type="Proteomes" id="UP000191057"/>
    </source>
</evidence>
<dbReference type="AlphaFoldDB" id="A0A9W3TET4"/>
<dbReference type="InterPro" id="IPR007211">
    <property type="entry name" value="DUF378"/>
</dbReference>
<organism evidence="1 2">
    <name type="scientific">Bacillus thuringiensis</name>
    <dbReference type="NCBI Taxonomy" id="1428"/>
    <lineage>
        <taxon>Bacteria</taxon>
        <taxon>Bacillati</taxon>
        <taxon>Bacillota</taxon>
        <taxon>Bacilli</taxon>
        <taxon>Bacillales</taxon>
        <taxon>Bacillaceae</taxon>
        <taxon>Bacillus</taxon>
        <taxon>Bacillus cereus group</taxon>
    </lineage>
</organism>
<reference evidence="1 2" key="1">
    <citation type="submission" date="2017-03" db="EMBL/GenBank/DDBJ databases">
        <title>Complete genome sequence of Bacillus thuringiensis L-7601, a novel melanin producing strain.</title>
        <authorList>
            <person name="Cai J."/>
            <person name="Cao Z."/>
            <person name="Tan T."/>
        </authorList>
    </citation>
    <scope>NUCLEOTIDE SEQUENCE [LARGE SCALE GENOMIC DNA]</scope>
    <source>
        <strain evidence="1 2">L-7601</strain>
    </source>
</reference>
<accession>A0A9W3TET4</accession>